<dbReference type="RefSeq" id="WP_301591597.1">
    <property type="nucleotide sequence ID" value="NZ_JAPFQI010000016.1"/>
</dbReference>
<name>A0ABT3NZ19_9PROT</name>
<keyword evidence="5" id="KW-0029">Amino-acid transport</keyword>
<keyword evidence="8" id="KW-1185">Reference proteome</keyword>
<dbReference type="InterPro" id="IPR017871">
    <property type="entry name" value="ABC_transporter-like_CS"/>
</dbReference>
<dbReference type="PROSITE" id="PS50893">
    <property type="entry name" value="ABC_TRANSPORTER_2"/>
    <property type="match status" value="1"/>
</dbReference>
<dbReference type="CDD" id="cd03224">
    <property type="entry name" value="ABC_TM1139_LivF_branched"/>
    <property type="match status" value="1"/>
</dbReference>
<evidence type="ECO:0000256" key="2">
    <source>
        <dbReference type="ARBA" id="ARBA00022448"/>
    </source>
</evidence>
<organism evidence="7 8">
    <name type="scientific">Sabulicella glaciei</name>
    <dbReference type="NCBI Taxonomy" id="2984948"/>
    <lineage>
        <taxon>Bacteria</taxon>
        <taxon>Pseudomonadati</taxon>
        <taxon>Pseudomonadota</taxon>
        <taxon>Alphaproteobacteria</taxon>
        <taxon>Acetobacterales</taxon>
        <taxon>Acetobacteraceae</taxon>
        <taxon>Sabulicella</taxon>
    </lineage>
</organism>
<proteinExistence type="inferred from homology"/>
<evidence type="ECO:0000256" key="4">
    <source>
        <dbReference type="ARBA" id="ARBA00022840"/>
    </source>
</evidence>
<dbReference type="InterPro" id="IPR052156">
    <property type="entry name" value="BCAA_Transport_ATP-bd_LivF"/>
</dbReference>
<dbReference type="PANTHER" id="PTHR43820:SF4">
    <property type="entry name" value="HIGH-AFFINITY BRANCHED-CHAIN AMINO ACID TRANSPORT ATP-BINDING PROTEIN LIVF"/>
    <property type="match status" value="1"/>
</dbReference>
<accession>A0ABT3NZ19</accession>
<comment type="similarity">
    <text evidence="1">Belongs to the ABC transporter superfamily.</text>
</comment>
<dbReference type="Pfam" id="PF00005">
    <property type="entry name" value="ABC_tran"/>
    <property type="match status" value="1"/>
</dbReference>
<evidence type="ECO:0000256" key="5">
    <source>
        <dbReference type="ARBA" id="ARBA00022970"/>
    </source>
</evidence>
<keyword evidence="2" id="KW-0813">Transport</keyword>
<dbReference type="SMART" id="SM00382">
    <property type="entry name" value="AAA"/>
    <property type="match status" value="1"/>
</dbReference>
<dbReference type="Proteomes" id="UP001526430">
    <property type="component" value="Unassembled WGS sequence"/>
</dbReference>
<keyword evidence="4 7" id="KW-0067">ATP-binding</keyword>
<dbReference type="GO" id="GO:0005524">
    <property type="term" value="F:ATP binding"/>
    <property type="evidence" value="ECO:0007669"/>
    <property type="project" value="UniProtKB-KW"/>
</dbReference>
<dbReference type="PROSITE" id="PS00211">
    <property type="entry name" value="ABC_TRANSPORTER_1"/>
    <property type="match status" value="1"/>
</dbReference>
<evidence type="ECO:0000256" key="1">
    <source>
        <dbReference type="ARBA" id="ARBA00005417"/>
    </source>
</evidence>
<dbReference type="EMBL" id="JAPFQI010000016">
    <property type="protein sequence ID" value="MCW8087401.1"/>
    <property type="molecule type" value="Genomic_DNA"/>
</dbReference>
<dbReference type="SUPFAM" id="SSF52540">
    <property type="entry name" value="P-loop containing nucleoside triphosphate hydrolases"/>
    <property type="match status" value="1"/>
</dbReference>
<dbReference type="PANTHER" id="PTHR43820">
    <property type="entry name" value="HIGH-AFFINITY BRANCHED-CHAIN AMINO ACID TRANSPORT ATP-BINDING PROTEIN LIVF"/>
    <property type="match status" value="1"/>
</dbReference>
<evidence type="ECO:0000256" key="3">
    <source>
        <dbReference type="ARBA" id="ARBA00022741"/>
    </source>
</evidence>
<dbReference type="InterPro" id="IPR003439">
    <property type="entry name" value="ABC_transporter-like_ATP-bd"/>
</dbReference>
<evidence type="ECO:0000313" key="8">
    <source>
        <dbReference type="Proteomes" id="UP001526430"/>
    </source>
</evidence>
<dbReference type="InterPro" id="IPR003593">
    <property type="entry name" value="AAA+_ATPase"/>
</dbReference>
<comment type="caution">
    <text evidence="7">The sequence shown here is derived from an EMBL/GenBank/DDBJ whole genome shotgun (WGS) entry which is preliminary data.</text>
</comment>
<dbReference type="InterPro" id="IPR027417">
    <property type="entry name" value="P-loop_NTPase"/>
</dbReference>
<evidence type="ECO:0000259" key="6">
    <source>
        <dbReference type="PROSITE" id="PS50893"/>
    </source>
</evidence>
<protein>
    <submittedName>
        <fullName evidence="7">ABC transporter ATP-binding protein</fullName>
    </submittedName>
</protein>
<keyword evidence="3" id="KW-0547">Nucleotide-binding</keyword>
<dbReference type="Gene3D" id="3.40.50.300">
    <property type="entry name" value="P-loop containing nucleotide triphosphate hydrolases"/>
    <property type="match status" value="1"/>
</dbReference>
<gene>
    <name evidence="7" type="ORF">OF850_17370</name>
</gene>
<evidence type="ECO:0000313" key="7">
    <source>
        <dbReference type="EMBL" id="MCW8087401.1"/>
    </source>
</evidence>
<reference evidence="7 8" key="1">
    <citation type="submission" date="2022-10" db="EMBL/GenBank/DDBJ databases">
        <title>Roseococcus glaciei nov., sp. nov., isolated from glacier.</title>
        <authorList>
            <person name="Liu Q."/>
            <person name="Xin Y.-H."/>
        </authorList>
    </citation>
    <scope>NUCLEOTIDE SEQUENCE [LARGE SCALE GENOMIC DNA]</scope>
    <source>
        <strain evidence="7 8">MDT2-1-1</strain>
    </source>
</reference>
<feature type="domain" description="ABC transporter" evidence="6">
    <location>
        <begin position="6"/>
        <end position="234"/>
    </location>
</feature>
<sequence length="237" mass="24954">MSAPLLEVRGISASIGRVPVLSDVSLSVAERAVVGLLGRNGVGKTTSLRCVMGTVAATGGSISFAGADITRLEAHRRPGLGIGYVPQGRGIFPLLTVRENLRLGVRGVPDPGTEEALLNRFPRLQERLSQKAGTMSGGEQQMLAIARALMTRPRLLILDEPTEGIMPRLVGEIRRFIAEIAASGIAVLLVEQNLKAALALAGHVVVMERGRSAFSGPPASLRADPDLVHRLLGVGIP</sequence>